<protein>
    <submittedName>
        <fullName evidence="1">Uncharacterized protein</fullName>
    </submittedName>
</protein>
<accession>A0AA38HXM0</accession>
<dbReference type="AlphaFoldDB" id="A0AA38HXM0"/>
<proteinExistence type="predicted"/>
<evidence type="ECO:0000313" key="1">
    <source>
        <dbReference type="EMBL" id="KAJ3646228.1"/>
    </source>
</evidence>
<name>A0AA38HXM0_9CUCU</name>
<evidence type="ECO:0000313" key="2">
    <source>
        <dbReference type="Proteomes" id="UP001168821"/>
    </source>
</evidence>
<sequence length="111" mass="12635">MIYSVEQNTFIVMSYCRNGTFVNGVCVYSVIVCKQEYLTKYRDLTIQETLSEVHIRDIINRFVRTGSVDKEKSPGRPSVSEEVVNNLRLLEQNPQTFLTRLSQQSGVPGAT</sequence>
<comment type="caution">
    <text evidence="1">The sequence shown here is derived from an EMBL/GenBank/DDBJ whole genome shotgun (WGS) entry which is preliminary data.</text>
</comment>
<reference evidence="1" key="1">
    <citation type="journal article" date="2023" name="G3 (Bethesda)">
        <title>Whole genome assemblies of Zophobas morio and Tenebrio molitor.</title>
        <authorList>
            <person name="Kaur S."/>
            <person name="Stinson S.A."/>
            <person name="diCenzo G.C."/>
        </authorList>
    </citation>
    <scope>NUCLEOTIDE SEQUENCE</scope>
    <source>
        <strain evidence="1">QUZm001</strain>
    </source>
</reference>
<gene>
    <name evidence="1" type="ORF">Zmor_023823</name>
</gene>
<dbReference type="Proteomes" id="UP001168821">
    <property type="component" value="Unassembled WGS sequence"/>
</dbReference>
<organism evidence="1 2">
    <name type="scientific">Zophobas morio</name>
    <dbReference type="NCBI Taxonomy" id="2755281"/>
    <lineage>
        <taxon>Eukaryota</taxon>
        <taxon>Metazoa</taxon>
        <taxon>Ecdysozoa</taxon>
        <taxon>Arthropoda</taxon>
        <taxon>Hexapoda</taxon>
        <taxon>Insecta</taxon>
        <taxon>Pterygota</taxon>
        <taxon>Neoptera</taxon>
        <taxon>Endopterygota</taxon>
        <taxon>Coleoptera</taxon>
        <taxon>Polyphaga</taxon>
        <taxon>Cucujiformia</taxon>
        <taxon>Tenebrionidae</taxon>
        <taxon>Zophobas</taxon>
    </lineage>
</organism>
<keyword evidence="2" id="KW-1185">Reference proteome</keyword>
<dbReference type="EMBL" id="JALNTZ010000007">
    <property type="protein sequence ID" value="KAJ3646228.1"/>
    <property type="molecule type" value="Genomic_DNA"/>
</dbReference>